<name>A0A5M3MU95_CONPW</name>
<evidence type="ECO:0000313" key="3">
    <source>
        <dbReference type="Proteomes" id="UP000053558"/>
    </source>
</evidence>
<organism evidence="2 3">
    <name type="scientific">Coniophora puteana (strain RWD-64-598)</name>
    <name type="common">Brown rot fungus</name>
    <dbReference type="NCBI Taxonomy" id="741705"/>
    <lineage>
        <taxon>Eukaryota</taxon>
        <taxon>Fungi</taxon>
        <taxon>Dikarya</taxon>
        <taxon>Basidiomycota</taxon>
        <taxon>Agaricomycotina</taxon>
        <taxon>Agaricomycetes</taxon>
        <taxon>Agaricomycetidae</taxon>
        <taxon>Boletales</taxon>
        <taxon>Coniophorineae</taxon>
        <taxon>Coniophoraceae</taxon>
        <taxon>Coniophora</taxon>
    </lineage>
</organism>
<feature type="compositionally biased region" description="Basic and acidic residues" evidence="1">
    <location>
        <begin position="82"/>
        <end position="92"/>
    </location>
</feature>
<sequence length="92" mass="10279">MQMFSRPPLAFFERQKVTSQLAAQTLMDSVPTGALPRPALPCRLYARAYMHTYAIATYHDELAGEIPPKTDLHLASPSPTAKDLRRVPDSRP</sequence>
<accession>A0A5M3MU95</accession>
<proteinExistence type="predicted"/>
<dbReference type="Proteomes" id="UP000053558">
    <property type="component" value="Unassembled WGS sequence"/>
</dbReference>
<dbReference type="AlphaFoldDB" id="A0A5M3MU95"/>
<gene>
    <name evidence="2" type="ORF">CONPUDRAFT_142910</name>
</gene>
<keyword evidence="3" id="KW-1185">Reference proteome</keyword>
<feature type="region of interest" description="Disordered" evidence="1">
    <location>
        <begin position="67"/>
        <end position="92"/>
    </location>
</feature>
<reference evidence="3" key="1">
    <citation type="journal article" date="2012" name="Science">
        <title>The Paleozoic origin of enzymatic lignin decomposition reconstructed from 31 fungal genomes.</title>
        <authorList>
            <person name="Floudas D."/>
            <person name="Binder M."/>
            <person name="Riley R."/>
            <person name="Barry K."/>
            <person name="Blanchette R.A."/>
            <person name="Henrissat B."/>
            <person name="Martinez A.T."/>
            <person name="Otillar R."/>
            <person name="Spatafora J.W."/>
            <person name="Yadav J.S."/>
            <person name="Aerts A."/>
            <person name="Benoit I."/>
            <person name="Boyd A."/>
            <person name="Carlson A."/>
            <person name="Copeland A."/>
            <person name="Coutinho P.M."/>
            <person name="de Vries R.P."/>
            <person name="Ferreira P."/>
            <person name="Findley K."/>
            <person name="Foster B."/>
            <person name="Gaskell J."/>
            <person name="Glotzer D."/>
            <person name="Gorecki P."/>
            <person name="Heitman J."/>
            <person name="Hesse C."/>
            <person name="Hori C."/>
            <person name="Igarashi K."/>
            <person name="Jurgens J.A."/>
            <person name="Kallen N."/>
            <person name="Kersten P."/>
            <person name="Kohler A."/>
            <person name="Kuees U."/>
            <person name="Kumar T.K.A."/>
            <person name="Kuo A."/>
            <person name="LaButti K."/>
            <person name="Larrondo L.F."/>
            <person name="Lindquist E."/>
            <person name="Ling A."/>
            <person name="Lombard V."/>
            <person name="Lucas S."/>
            <person name="Lundell T."/>
            <person name="Martin R."/>
            <person name="McLaughlin D.J."/>
            <person name="Morgenstern I."/>
            <person name="Morin E."/>
            <person name="Murat C."/>
            <person name="Nagy L.G."/>
            <person name="Nolan M."/>
            <person name="Ohm R.A."/>
            <person name="Patyshakuliyeva A."/>
            <person name="Rokas A."/>
            <person name="Ruiz-Duenas F.J."/>
            <person name="Sabat G."/>
            <person name="Salamov A."/>
            <person name="Samejima M."/>
            <person name="Schmutz J."/>
            <person name="Slot J.C."/>
            <person name="St John F."/>
            <person name="Stenlid J."/>
            <person name="Sun H."/>
            <person name="Sun S."/>
            <person name="Syed K."/>
            <person name="Tsang A."/>
            <person name="Wiebenga A."/>
            <person name="Young D."/>
            <person name="Pisabarro A."/>
            <person name="Eastwood D.C."/>
            <person name="Martin F."/>
            <person name="Cullen D."/>
            <person name="Grigoriev I.V."/>
            <person name="Hibbett D.S."/>
        </authorList>
    </citation>
    <scope>NUCLEOTIDE SEQUENCE [LARGE SCALE GENOMIC DNA]</scope>
    <source>
        <strain evidence="3">RWD-64-598 SS2</strain>
    </source>
</reference>
<protein>
    <submittedName>
        <fullName evidence="2">Uncharacterized protein</fullName>
    </submittedName>
</protein>
<dbReference type="GeneID" id="19201799"/>
<evidence type="ECO:0000313" key="2">
    <source>
        <dbReference type="EMBL" id="EIW82738.1"/>
    </source>
</evidence>
<evidence type="ECO:0000256" key="1">
    <source>
        <dbReference type="SAM" id="MobiDB-lite"/>
    </source>
</evidence>
<dbReference type="EMBL" id="JH711576">
    <property type="protein sequence ID" value="EIW82738.1"/>
    <property type="molecule type" value="Genomic_DNA"/>
</dbReference>
<comment type="caution">
    <text evidence="2">The sequence shown here is derived from an EMBL/GenBank/DDBJ whole genome shotgun (WGS) entry which is preliminary data.</text>
</comment>
<dbReference type="KEGG" id="cput:CONPUDRAFT_142910"/>
<dbReference type="RefSeq" id="XP_007766717.1">
    <property type="nucleotide sequence ID" value="XM_007768527.1"/>
</dbReference>